<reference evidence="2 3" key="1">
    <citation type="submission" date="2014-06" db="EMBL/GenBank/DDBJ databases">
        <authorList>
            <person name="Swart Estienne"/>
        </authorList>
    </citation>
    <scope>NUCLEOTIDE SEQUENCE [LARGE SCALE GENOMIC DNA]</scope>
    <source>
        <strain evidence="2 3">130c</strain>
    </source>
</reference>
<evidence type="ECO:0000256" key="1">
    <source>
        <dbReference type="SAM" id="Phobius"/>
    </source>
</evidence>
<dbReference type="InParanoid" id="A0A077ZZL3"/>
<feature type="transmembrane region" description="Helical" evidence="1">
    <location>
        <begin position="307"/>
        <end position="334"/>
    </location>
</feature>
<evidence type="ECO:0000313" key="3">
    <source>
        <dbReference type="Proteomes" id="UP000039865"/>
    </source>
</evidence>
<protein>
    <submittedName>
        <fullName evidence="2">Uncharacterized protein</fullName>
    </submittedName>
</protein>
<accession>A0A077ZZL3</accession>
<proteinExistence type="predicted"/>
<sequence length="354" mass="41067">MQILNEALAPRNSLAQTYFSQFYPDFIRDFTFSRRFVNHVSIIQQELFVKPVVAITFTQGLQKYLPFFSSQNIQDKVLIVGPSFIEEFKVQSNQRVGFVIPLIKQFSPQQKTEANSEESKYQLIYIGPKNIMSNETLQTIVNFGIESDYKLKYFISNINFYSSELIKSILQTESLLSEDQLVDFQFQNIIGVAEKSNILLAIQNRLPMIGVIIDATQRTHCQIIQNELHLGICISINSKDDLYYAFQYLENHKQSIVLKQDMNYIQMISSRKNQASLQYHIDQVIFDHLNDRQNDVDGFFKAHDYDLLLILSIGGTIGFIISYIIICDLIYVCFCNKNENYRRNRGSATKTKKD</sequence>
<evidence type="ECO:0000313" key="2">
    <source>
        <dbReference type="EMBL" id="CDW75047.1"/>
    </source>
</evidence>
<keyword evidence="3" id="KW-1185">Reference proteome</keyword>
<dbReference type="AlphaFoldDB" id="A0A077ZZL3"/>
<keyword evidence="1" id="KW-1133">Transmembrane helix</keyword>
<keyword evidence="1" id="KW-0472">Membrane</keyword>
<gene>
    <name evidence="2" type="primary">Contig1852.g2002</name>
    <name evidence="2" type="ORF">STYLEM_4033</name>
</gene>
<dbReference type="OrthoDB" id="10645641at2759"/>
<keyword evidence="1" id="KW-0812">Transmembrane</keyword>
<organism evidence="2 3">
    <name type="scientific">Stylonychia lemnae</name>
    <name type="common">Ciliate</name>
    <dbReference type="NCBI Taxonomy" id="5949"/>
    <lineage>
        <taxon>Eukaryota</taxon>
        <taxon>Sar</taxon>
        <taxon>Alveolata</taxon>
        <taxon>Ciliophora</taxon>
        <taxon>Intramacronucleata</taxon>
        <taxon>Spirotrichea</taxon>
        <taxon>Stichotrichia</taxon>
        <taxon>Sporadotrichida</taxon>
        <taxon>Oxytrichidae</taxon>
        <taxon>Stylonychinae</taxon>
        <taxon>Stylonychia</taxon>
    </lineage>
</organism>
<dbReference type="EMBL" id="CCKQ01003908">
    <property type="protein sequence ID" value="CDW75047.1"/>
    <property type="molecule type" value="Genomic_DNA"/>
</dbReference>
<name>A0A077ZZL3_STYLE</name>
<dbReference type="Proteomes" id="UP000039865">
    <property type="component" value="Unassembled WGS sequence"/>
</dbReference>